<dbReference type="InterPro" id="IPR047125">
    <property type="entry name" value="DCTN5"/>
</dbReference>
<comment type="subcellular location">
    <subcellularLocation>
        <location evidence="1">Cytoplasm</location>
        <location evidence="1">Cytoskeleton</location>
    </subcellularLocation>
</comment>
<dbReference type="Pfam" id="PF21711">
    <property type="entry name" value="DCTN5"/>
    <property type="match status" value="1"/>
</dbReference>
<evidence type="ECO:0000256" key="1">
    <source>
        <dbReference type="ARBA" id="ARBA00004245"/>
    </source>
</evidence>
<evidence type="ECO:0000256" key="3">
    <source>
        <dbReference type="ARBA" id="ARBA00023212"/>
    </source>
</evidence>
<proteinExistence type="predicted"/>
<gene>
    <name evidence="4" type="ORF">IV203_009820</name>
</gene>
<accession>A0A9K3KWE4</accession>
<keyword evidence="3" id="KW-0206">Cytoskeleton</keyword>
<dbReference type="Proteomes" id="UP000693970">
    <property type="component" value="Unassembled WGS sequence"/>
</dbReference>
<dbReference type="PANTHER" id="PTHR46126:SF1">
    <property type="entry name" value="DYNACTIN SUBUNIT 5"/>
    <property type="match status" value="1"/>
</dbReference>
<protein>
    <submittedName>
        <fullName evidence="4">Carbonic anhydrase</fullName>
    </submittedName>
</protein>
<dbReference type="PANTHER" id="PTHR46126">
    <property type="entry name" value="DYNACTIN SUBUNIT 5"/>
    <property type="match status" value="1"/>
</dbReference>
<dbReference type="GO" id="GO:0005869">
    <property type="term" value="C:dynactin complex"/>
    <property type="evidence" value="ECO:0007669"/>
    <property type="project" value="TreeGrafter"/>
</dbReference>
<reference evidence="4" key="1">
    <citation type="journal article" date="2021" name="Sci. Rep.">
        <title>Diploid genomic architecture of Nitzschia inconspicua, an elite biomass production diatom.</title>
        <authorList>
            <person name="Oliver A."/>
            <person name="Podell S."/>
            <person name="Pinowska A."/>
            <person name="Traller J.C."/>
            <person name="Smith S.R."/>
            <person name="McClure R."/>
            <person name="Beliaev A."/>
            <person name="Bohutskyi P."/>
            <person name="Hill E.A."/>
            <person name="Rabines A."/>
            <person name="Zheng H."/>
            <person name="Allen L.Z."/>
            <person name="Kuo A."/>
            <person name="Grigoriev I.V."/>
            <person name="Allen A.E."/>
            <person name="Hazlebeck D."/>
            <person name="Allen E.E."/>
        </authorList>
    </citation>
    <scope>NUCLEOTIDE SEQUENCE</scope>
    <source>
        <strain evidence="4">Hildebrandi</strain>
    </source>
</reference>
<dbReference type="EMBL" id="JAGRRH010000018">
    <property type="protein sequence ID" value="KAG7350460.1"/>
    <property type="molecule type" value="Genomic_DNA"/>
</dbReference>
<dbReference type="OrthoDB" id="417208at2759"/>
<keyword evidence="2" id="KW-0963">Cytoplasm</keyword>
<organism evidence="4 5">
    <name type="scientific">Nitzschia inconspicua</name>
    <dbReference type="NCBI Taxonomy" id="303405"/>
    <lineage>
        <taxon>Eukaryota</taxon>
        <taxon>Sar</taxon>
        <taxon>Stramenopiles</taxon>
        <taxon>Ochrophyta</taxon>
        <taxon>Bacillariophyta</taxon>
        <taxon>Bacillariophyceae</taxon>
        <taxon>Bacillariophycidae</taxon>
        <taxon>Bacillariales</taxon>
        <taxon>Bacillariaceae</taxon>
        <taxon>Nitzschia</taxon>
    </lineage>
</organism>
<evidence type="ECO:0000313" key="4">
    <source>
        <dbReference type="EMBL" id="KAG7350460.1"/>
    </source>
</evidence>
<dbReference type="AlphaFoldDB" id="A0A9K3KWE4"/>
<comment type="caution">
    <text evidence="4">The sequence shown here is derived from an EMBL/GenBank/DDBJ whole genome shotgun (WGS) entry which is preliminary data.</text>
</comment>
<keyword evidence="5" id="KW-1185">Reference proteome</keyword>
<name>A0A9K3KWE4_9STRA</name>
<evidence type="ECO:0000313" key="5">
    <source>
        <dbReference type="Proteomes" id="UP000693970"/>
    </source>
</evidence>
<reference evidence="4" key="2">
    <citation type="submission" date="2021-04" db="EMBL/GenBank/DDBJ databases">
        <authorList>
            <person name="Podell S."/>
        </authorList>
    </citation>
    <scope>NUCLEOTIDE SEQUENCE</scope>
    <source>
        <strain evidence="4">Hildebrandi</strain>
    </source>
</reference>
<sequence>MSSLEEEGYIKTTTHNYISRKATIDGAKQVEIKGRSILHEGVHVRGDLQVVRIGRYCEIGTSTTIEPPVNALQNSKHVPVVIGSHTHIGANCEIRSSAIGSMVWIGDNVKIGSRCVIKDNCFIEAGVILGNDTVIPPFTRISVQNPTMYQELPPSMAVQMQEISLDRYSEFKQDQRLRQ</sequence>
<evidence type="ECO:0000256" key="2">
    <source>
        <dbReference type="ARBA" id="ARBA00022490"/>
    </source>
</evidence>